<feature type="region of interest" description="Disordered" evidence="1">
    <location>
        <begin position="473"/>
        <end position="492"/>
    </location>
</feature>
<dbReference type="AlphaFoldDB" id="A0A6P5WDK9"/>
<feature type="region of interest" description="Disordered" evidence="1">
    <location>
        <begin position="287"/>
        <end position="349"/>
    </location>
</feature>
<dbReference type="Proteomes" id="UP000515125">
    <property type="component" value="Unplaced"/>
</dbReference>
<feature type="compositionally biased region" description="Polar residues" evidence="1">
    <location>
        <begin position="568"/>
        <end position="578"/>
    </location>
</feature>
<organism evidence="2 3">
    <name type="scientific">Cyclospora cayetanensis</name>
    <dbReference type="NCBI Taxonomy" id="88456"/>
    <lineage>
        <taxon>Eukaryota</taxon>
        <taxon>Sar</taxon>
        <taxon>Alveolata</taxon>
        <taxon>Apicomplexa</taxon>
        <taxon>Conoidasida</taxon>
        <taxon>Coccidia</taxon>
        <taxon>Eucoccidiorida</taxon>
        <taxon>Eimeriorina</taxon>
        <taxon>Eimeriidae</taxon>
        <taxon>Cyclospora</taxon>
    </lineage>
</organism>
<reference evidence="3" key="1">
    <citation type="submission" date="2025-08" db="UniProtKB">
        <authorList>
            <consortium name="RefSeq"/>
        </authorList>
    </citation>
    <scope>IDENTIFICATION</scope>
</reference>
<feature type="region of interest" description="Disordered" evidence="1">
    <location>
        <begin position="1"/>
        <end position="132"/>
    </location>
</feature>
<feature type="compositionally biased region" description="Low complexity" evidence="1">
    <location>
        <begin position="586"/>
        <end position="598"/>
    </location>
</feature>
<feature type="compositionally biased region" description="Polar residues" evidence="1">
    <location>
        <begin position="43"/>
        <end position="55"/>
    </location>
</feature>
<feature type="compositionally biased region" description="Basic and acidic residues" evidence="1">
    <location>
        <begin position="91"/>
        <end position="103"/>
    </location>
</feature>
<keyword evidence="2" id="KW-1185">Reference proteome</keyword>
<evidence type="ECO:0000313" key="2">
    <source>
        <dbReference type="Proteomes" id="UP000515125"/>
    </source>
</evidence>
<evidence type="ECO:0000313" key="3">
    <source>
        <dbReference type="RefSeq" id="XP_022590996.2"/>
    </source>
</evidence>
<proteinExistence type="predicted"/>
<feature type="compositionally biased region" description="Polar residues" evidence="1">
    <location>
        <begin position="316"/>
        <end position="326"/>
    </location>
</feature>
<dbReference type="GeneID" id="34622350"/>
<feature type="region of interest" description="Disordered" evidence="1">
    <location>
        <begin position="750"/>
        <end position="771"/>
    </location>
</feature>
<feature type="compositionally biased region" description="Polar residues" evidence="1">
    <location>
        <begin position="643"/>
        <end position="655"/>
    </location>
</feature>
<feature type="region of interest" description="Disordered" evidence="1">
    <location>
        <begin position="221"/>
        <end position="245"/>
    </location>
</feature>
<gene>
    <name evidence="3" type="primary">LOC34622350</name>
</gene>
<feature type="compositionally biased region" description="Basic and acidic residues" evidence="1">
    <location>
        <begin position="113"/>
        <end position="122"/>
    </location>
</feature>
<evidence type="ECO:0000256" key="1">
    <source>
        <dbReference type="SAM" id="MobiDB-lite"/>
    </source>
</evidence>
<name>A0A6P5WDK9_9EIME</name>
<accession>A0A6P5WDK9</accession>
<feature type="compositionally biased region" description="Polar residues" evidence="1">
    <location>
        <begin position="619"/>
        <end position="630"/>
    </location>
</feature>
<feature type="region of interest" description="Disordered" evidence="1">
    <location>
        <begin position="560"/>
        <end position="668"/>
    </location>
</feature>
<dbReference type="OrthoDB" id="346071at2759"/>
<feature type="compositionally biased region" description="Acidic residues" evidence="1">
    <location>
        <begin position="756"/>
        <end position="769"/>
    </location>
</feature>
<dbReference type="RefSeq" id="XP_022590996.2">
    <property type="nucleotide sequence ID" value="XM_022735516.2"/>
</dbReference>
<sequence length="807" mass="87224">MGPGMAAHSEGGALYGIPRDFRSLQPASESTEADENSPDPRRNSVSPSSYTTETSMALPVKDDFVIGRELTVRDLASPKRSSQNASQSADTHPERSTCSDKEGSNGFTFQPPEAREDTKVISEGEESSSVAHSVRNYAQSHCGTPRTFKSALPSACAIDVESDDDGVAVYIDVAEDDDTSAALLIEEYRVSAKSAAEIRVSKSRWVEKMLERRDRILGPAFDGDEAVKDSGRSNSSTLGAERMDAAETADCGSELLQRKLEAFAACMTPEMLDSIYRRRKAWSALPCDSPASDTAESSDDFSHAACRGQGRPKALQSVSKSQSQSAEDAHASEFVPQPRSESLSERTDELGEGPALAALNAWSHFLRYARMTCRVVPPRPRIERHEGLESDDDDEQAPLYMCRPGSVQRPSPLISRSLTEHLKASHTIFFKRFRRQCATEPPHCECGSVPAAATEQVQPCVALDDSRCRSEPAAARESSADGCGVSADTNDGDPAVPKEWSAEMATQGTDDPCAVPLYTITDEASALFGDIMRLEDTARMLEASCTFRLAAAPFSKIRRPSWKKRETPNTQEHSNLNASPHMKIVSSPASAAPLKSSATVTGAPEHRSDFFTPVPASAHETSAVESSQLGANAYEGGPPEGPLNQQGLVTSTPNDSEMHGDSRLSPAGRDQRTEFPIIYTVQADEDTLALSGLDAEYCARVEFASRRANRTAETLICKDSTQESGDAGYDSTLTSMAAQKRRRRMPVDENAISSENDSESECTPLDDDASGVGCPLEVTEEGGHDRSLMADKLLLAHLMPYLPQFGP</sequence>
<protein>
    <submittedName>
        <fullName evidence="3">Uncharacterized protein LOC34622350</fullName>
    </submittedName>
</protein>
<feature type="compositionally biased region" description="Basic and acidic residues" evidence="1">
    <location>
        <begin position="60"/>
        <end position="72"/>
    </location>
</feature>
<feature type="compositionally biased region" description="Polar residues" evidence="1">
    <location>
        <begin position="79"/>
        <end position="90"/>
    </location>
</feature>